<evidence type="ECO:0000256" key="5">
    <source>
        <dbReference type="ARBA" id="ARBA00004496"/>
    </source>
</evidence>
<feature type="binding site" evidence="15">
    <location>
        <position position="162"/>
    </location>
    <ligand>
        <name>a divalent metal cation</name>
        <dbReference type="ChEBI" id="CHEBI:60240"/>
    </ligand>
</feature>
<sequence length="310" mass="34075">MAPKIEKLTESFRLGEGPHWDKATQSLYFLDCISQNLVRYDPATKKVTKASAAPKQPTFIIPVEGKKGQFIISLNKELAIISWDGESDKFSIVEKLCVADDAPETANNKFNDGKCDSSGRLWAGTLNIDKEDEDKTLPVGTLYSFDSKRQLKGQVSKVRLTNGIAFNDKTKKMFYIDTLKGSVDRFDFDVINGTITNRQAWFTLAKNNVPGKPDGMTIDTDGNLWVAVFEGARVIKVDGNKSETLLDTIELPAQQVTSVSFGGPNLDELYVTSASFEYKGRTPPPPDNGALYKITGTGSKGLPANNFKLA</sequence>
<keyword evidence="10 15" id="KW-0479">Metal-binding</keyword>
<evidence type="ECO:0000256" key="9">
    <source>
        <dbReference type="ARBA" id="ARBA00022490"/>
    </source>
</evidence>
<evidence type="ECO:0000259" key="16">
    <source>
        <dbReference type="Pfam" id="PF08450"/>
    </source>
</evidence>
<keyword evidence="11" id="KW-0378">Hydrolase</keyword>
<evidence type="ECO:0000256" key="6">
    <source>
        <dbReference type="ARBA" id="ARBA00008853"/>
    </source>
</evidence>
<comment type="cofactor">
    <cofactor evidence="15">
        <name>Zn(2+)</name>
        <dbReference type="ChEBI" id="CHEBI:29105"/>
    </cofactor>
    <text evidence="15">Binds 1 divalent metal cation per subunit.</text>
</comment>
<dbReference type="AlphaFoldDB" id="A0AA38IFD4"/>
<comment type="similarity">
    <text evidence="6">Belongs to the SMP-30/CGR1 family.</text>
</comment>
<comment type="caution">
    <text evidence="17">The sequence shown here is derived from an EMBL/GenBank/DDBJ whole genome shotgun (WGS) entry which is preliminary data.</text>
</comment>
<feature type="binding site" evidence="15">
    <location>
        <position position="129"/>
    </location>
    <ligand>
        <name>substrate</name>
    </ligand>
</feature>
<evidence type="ECO:0000256" key="3">
    <source>
        <dbReference type="ARBA" id="ARBA00001936"/>
    </source>
</evidence>
<organism evidence="17 18">
    <name type="scientific">Zophobas morio</name>
    <dbReference type="NCBI Taxonomy" id="2755281"/>
    <lineage>
        <taxon>Eukaryota</taxon>
        <taxon>Metazoa</taxon>
        <taxon>Ecdysozoa</taxon>
        <taxon>Arthropoda</taxon>
        <taxon>Hexapoda</taxon>
        <taxon>Insecta</taxon>
        <taxon>Pterygota</taxon>
        <taxon>Neoptera</taxon>
        <taxon>Endopterygota</taxon>
        <taxon>Coleoptera</taxon>
        <taxon>Polyphaga</taxon>
        <taxon>Cucujiformia</taxon>
        <taxon>Tenebrionidae</taxon>
        <taxon>Zophobas</taxon>
    </lineage>
</organism>
<keyword evidence="12" id="KW-0106">Calcium</keyword>
<dbReference type="GO" id="GO:0005737">
    <property type="term" value="C:cytoplasm"/>
    <property type="evidence" value="ECO:0007669"/>
    <property type="project" value="UniProtKB-SubCell"/>
</dbReference>
<dbReference type="FunFam" id="2.120.10.30:FF:000027">
    <property type="entry name" value="Regucalcin homologue"/>
    <property type="match status" value="1"/>
</dbReference>
<dbReference type="EMBL" id="JALNTZ010000004">
    <property type="protein sequence ID" value="KAJ3654211.1"/>
    <property type="molecule type" value="Genomic_DNA"/>
</dbReference>
<evidence type="ECO:0000256" key="14">
    <source>
        <dbReference type="PIRSR" id="PIRSR605511-1"/>
    </source>
</evidence>
<proteinExistence type="inferred from homology"/>
<feature type="domain" description="SMP-30/Gluconolactonase/LRE-like region" evidence="16">
    <location>
        <begin position="14"/>
        <end position="275"/>
    </location>
</feature>
<name>A0AA38IFD4_9CUCU</name>
<evidence type="ECO:0000313" key="17">
    <source>
        <dbReference type="EMBL" id="KAJ3654211.1"/>
    </source>
</evidence>
<dbReference type="GO" id="GO:0005509">
    <property type="term" value="F:calcium ion binding"/>
    <property type="evidence" value="ECO:0007669"/>
    <property type="project" value="TreeGrafter"/>
</dbReference>
<dbReference type="PANTHER" id="PTHR10907:SF66">
    <property type="entry name" value="MIP34848P1-RELATED"/>
    <property type="match status" value="1"/>
</dbReference>
<protein>
    <recommendedName>
        <fullName evidence="8">Regucalcin</fullName>
        <ecNumber evidence="7">3.1.1.17</ecNumber>
    </recommendedName>
    <alternativeName>
        <fullName evidence="13">Gluconolactonase</fullName>
    </alternativeName>
</protein>
<comment type="cofactor">
    <cofactor evidence="3">
        <name>Mn(2+)</name>
        <dbReference type="ChEBI" id="CHEBI:29035"/>
    </cofactor>
</comment>
<accession>A0AA38IFD4</accession>
<dbReference type="Pfam" id="PF08450">
    <property type="entry name" value="SGL"/>
    <property type="match status" value="1"/>
</dbReference>
<reference evidence="17" key="1">
    <citation type="journal article" date="2023" name="G3 (Bethesda)">
        <title>Whole genome assemblies of Zophobas morio and Tenebrio molitor.</title>
        <authorList>
            <person name="Kaur S."/>
            <person name="Stinson S.A."/>
            <person name="diCenzo G.C."/>
        </authorList>
    </citation>
    <scope>NUCLEOTIDE SEQUENCE</scope>
    <source>
        <strain evidence="17">QUZm001</strain>
    </source>
</reference>
<dbReference type="SUPFAM" id="SSF63829">
    <property type="entry name" value="Calcium-dependent phosphotriesterase"/>
    <property type="match status" value="1"/>
</dbReference>
<dbReference type="EC" id="3.1.1.17" evidence="7"/>
<keyword evidence="18" id="KW-1185">Reference proteome</keyword>
<keyword evidence="9" id="KW-0963">Cytoplasm</keyword>
<dbReference type="PRINTS" id="PR01790">
    <property type="entry name" value="SMP30FAMILY"/>
</dbReference>
<dbReference type="InterPro" id="IPR011042">
    <property type="entry name" value="6-blade_b-propeller_TolB-like"/>
</dbReference>
<comment type="cofactor">
    <cofactor evidence="4">
        <name>Mg(2+)</name>
        <dbReference type="ChEBI" id="CHEBI:18420"/>
    </cofactor>
</comment>
<dbReference type="GO" id="GO:0019853">
    <property type="term" value="P:L-ascorbic acid biosynthetic process"/>
    <property type="evidence" value="ECO:0007669"/>
    <property type="project" value="TreeGrafter"/>
</dbReference>
<comment type="cofactor">
    <cofactor evidence="2">
        <name>Ca(2+)</name>
        <dbReference type="ChEBI" id="CHEBI:29108"/>
    </cofactor>
</comment>
<dbReference type="InterPro" id="IPR013658">
    <property type="entry name" value="SGL"/>
</dbReference>
<evidence type="ECO:0000256" key="10">
    <source>
        <dbReference type="ARBA" id="ARBA00022723"/>
    </source>
</evidence>
<feature type="active site" description="Proton donor/acceptor" evidence="14">
    <location>
        <position position="214"/>
    </location>
</feature>
<evidence type="ECO:0000256" key="12">
    <source>
        <dbReference type="ARBA" id="ARBA00022837"/>
    </source>
</evidence>
<evidence type="ECO:0000256" key="11">
    <source>
        <dbReference type="ARBA" id="ARBA00022801"/>
    </source>
</evidence>
<evidence type="ECO:0000256" key="8">
    <source>
        <dbReference type="ARBA" id="ARBA00016808"/>
    </source>
</evidence>
<evidence type="ECO:0000256" key="13">
    <source>
        <dbReference type="ARBA" id="ARBA00032464"/>
    </source>
</evidence>
<dbReference type="GO" id="GO:0004341">
    <property type="term" value="F:gluconolactonase activity"/>
    <property type="evidence" value="ECO:0007669"/>
    <property type="project" value="UniProtKB-EC"/>
</dbReference>
<comment type="subcellular location">
    <subcellularLocation>
        <location evidence="5">Cytoplasm</location>
    </subcellularLocation>
</comment>
<dbReference type="InterPro" id="IPR005511">
    <property type="entry name" value="SMP-30"/>
</dbReference>
<dbReference type="Gene3D" id="2.120.10.30">
    <property type="entry name" value="TolB, C-terminal domain"/>
    <property type="match status" value="1"/>
</dbReference>
<feature type="binding site" evidence="15">
    <location>
        <position position="111"/>
    </location>
    <ligand>
        <name>substrate</name>
    </ligand>
</feature>
<dbReference type="PANTHER" id="PTHR10907">
    <property type="entry name" value="REGUCALCIN"/>
    <property type="match status" value="1"/>
</dbReference>
<feature type="binding site" evidence="15">
    <location>
        <position position="16"/>
    </location>
    <ligand>
        <name>a divalent metal cation</name>
        <dbReference type="ChEBI" id="CHEBI:60240"/>
    </ligand>
</feature>
<comment type="catalytic activity">
    <reaction evidence="1">
        <text>D-glucono-1,5-lactone + H2O = D-gluconate + H(+)</text>
        <dbReference type="Rhea" id="RHEA:10440"/>
        <dbReference type="ChEBI" id="CHEBI:15377"/>
        <dbReference type="ChEBI" id="CHEBI:15378"/>
        <dbReference type="ChEBI" id="CHEBI:16217"/>
        <dbReference type="ChEBI" id="CHEBI:18391"/>
        <dbReference type="EC" id="3.1.1.17"/>
    </reaction>
</comment>
<gene>
    <name evidence="17" type="ORF">Zmor_013414</name>
</gene>
<evidence type="ECO:0000256" key="4">
    <source>
        <dbReference type="ARBA" id="ARBA00001946"/>
    </source>
</evidence>
<evidence type="ECO:0000256" key="15">
    <source>
        <dbReference type="PIRSR" id="PIRSR605511-2"/>
    </source>
</evidence>
<evidence type="ECO:0000256" key="1">
    <source>
        <dbReference type="ARBA" id="ARBA00001589"/>
    </source>
</evidence>
<evidence type="ECO:0000313" key="18">
    <source>
        <dbReference type="Proteomes" id="UP001168821"/>
    </source>
</evidence>
<feature type="binding site" evidence="15">
    <location>
        <position position="214"/>
    </location>
    <ligand>
        <name>a divalent metal cation</name>
        <dbReference type="ChEBI" id="CHEBI:60240"/>
    </ligand>
</feature>
<dbReference type="Proteomes" id="UP001168821">
    <property type="component" value="Unassembled WGS sequence"/>
</dbReference>
<evidence type="ECO:0000256" key="2">
    <source>
        <dbReference type="ARBA" id="ARBA00001913"/>
    </source>
</evidence>
<keyword evidence="15" id="KW-0862">Zinc</keyword>
<evidence type="ECO:0000256" key="7">
    <source>
        <dbReference type="ARBA" id="ARBA00013227"/>
    </source>
</evidence>